<evidence type="ECO:0000313" key="7">
    <source>
        <dbReference type="Proteomes" id="UP000616201"/>
    </source>
</evidence>
<feature type="transmembrane region" description="Helical" evidence="4">
    <location>
        <begin position="277"/>
        <end position="294"/>
    </location>
</feature>
<feature type="transmembrane region" description="Helical" evidence="4">
    <location>
        <begin position="134"/>
        <end position="152"/>
    </location>
</feature>
<dbReference type="Proteomes" id="UP000616201">
    <property type="component" value="Unassembled WGS sequence"/>
</dbReference>
<dbReference type="InterPro" id="IPR036259">
    <property type="entry name" value="MFS_trans_sf"/>
</dbReference>
<organism evidence="6 7">
    <name type="scientific">Sphingobacterium hungaricum</name>
    <dbReference type="NCBI Taxonomy" id="2082723"/>
    <lineage>
        <taxon>Bacteria</taxon>
        <taxon>Pseudomonadati</taxon>
        <taxon>Bacteroidota</taxon>
        <taxon>Sphingobacteriia</taxon>
        <taxon>Sphingobacteriales</taxon>
        <taxon>Sphingobacteriaceae</taxon>
        <taxon>Sphingobacterium</taxon>
    </lineage>
</organism>
<keyword evidence="3 4" id="KW-0472">Membrane</keyword>
<evidence type="ECO:0000256" key="3">
    <source>
        <dbReference type="ARBA" id="ARBA00023136"/>
    </source>
</evidence>
<feature type="transmembrane region" description="Helical" evidence="4">
    <location>
        <begin position="362"/>
        <end position="384"/>
    </location>
</feature>
<gene>
    <name evidence="6" type="ORF">C4F49_00300</name>
</gene>
<keyword evidence="2 4" id="KW-1133">Transmembrane helix</keyword>
<evidence type="ECO:0000256" key="2">
    <source>
        <dbReference type="ARBA" id="ARBA00022989"/>
    </source>
</evidence>
<dbReference type="PANTHER" id="PTHR42910:SF1">
    <property type="entry name" value="MAJOR FACILITATOR SUPERFAMILY (MFS) PROFILE DOMAIN-CONTAINING PROTEIN"/>
    <property type="match status" value="1"/>
</dbReference>
<feature type="transmembrane region" description="Helical" evidence="4">
    <location>
        <begin position="164"/>
        <end position="183"/>
    </location>
</feature>
<dbReference type="Gene3D" id="1.20.1250.20">
    <property type="entry name" value="MFS general substrate transporter like domains"/>
    <property type="match status" value="1"/>
</dbReference>
<feature type="domain" description="Major facilitator superfamily (MFS) profile" evidence="5">
    <location>
        <begin position="1"/>
        <end position="389"/>
    </location>
</feature>
<protein>
    <submittedName>
        <fullName evidence="6">MFS transporter</fullName>
    </submittedName>
</protein>
<feature type="transmembrane region" description="Helical" evidence="4">
    <location>
        <begin position="338"/>
        <end position="356"/>
    </location>
</feature>
<comment type="caution">
    <text evidence="6">The sequence shown here is derived from an EMBL/GenBank/DDBJ whole genome shotgun (WGS) entry which is preliminary data.</text>
</comment>
<dbReference type="InterPro" id="IPR020846">
    <property type="entry name" value="MFS_dom"/>
</dbReference>
<dbReference type="AlphaFoldDB" id="A0A928US00"/>
<feature type="transmembrane region" description="Helical" evidence="4">
    <location>
        <begin position="9"/>
        <end position="27"/>
    </location>
</feature>
<feature type="transmembrane region" description="Helical" evidence="4">
    <location>
        <begin position="242"/>
        <end position="265"/>
    </location>
</feature>
<feature type="transmembrane region" description="Helical" evidence="4">
    <location>
        <begin position="214"/>
        <end position="236"/>
    </location>
</feature>
<dbReference type="PANTHER" id="PTHR42910">
    <property type="entry name" value="TRANSPORTER SCO4007-RELATED"/>
    <property type="match status" value="1"/>
</dbReference>
<accession>A0A928US00</accession>
<keyword evidence="1 4" id="KW-0812">Transmembrane</keyword>
<dbReference type="EMBL" id="PRDK01000001">
    <property type="protein sequence ID" value="MBE8712120.1"/>
    <property type="molecule type" value="Genomic_DNA"/>
</dbReference>
<proteinExistence type="predicted"/>
<evidence type="ECO:0000256" key="1">
    <source>
        <dbReference type="ARBA" id="ARBA00022692"/>
    </source>
</evidence>
<feature type="transmembrane region" description="Helical" evidence="4">
    <location>
        <begin position="100"/>
        <end position="122"/>
    </location>
</feature>
<dbReference type="GO" id="GO:0022857">
    <property type="term" value="F:transmembrane transporter activity"/>
    <property type="evidence" value="ECO:0007669"/>
    <property type="project" value="InterPro"/>
</dbReference>
<name>A0A928US00_9SPHI</name>
<evidence type="ECO:0000256" key="4">
    <source>
        <dbReference type="SAM" id="Phobius"/>
    </source>
</evidence>
<feature type="transmembrane region" description="Helical" evidence="4">
    <location>
        <begin position="47"/>
        <end position="65"/>
    </location>
</feature>
<dbReference type="CDD" id="cd17324">
    <property type="entry name" value="MFS_NepI_like"/>
    <property type="match status" value="1"/>
</dbReference>
<dbReference type="Pfam" id="PF07690">
    <property type="entry name" value="MFS_1"/>
    <property type="match status" value="1"/>
</dbReference>
<dbReference type="InterPro" id="IPR011701">
    <property type="entry name" value="MFS"/>
</dbReference>
<keyword evidence="7" id="KW-1185">Reference proteome</keyword>
<evidence type="ECO:0000313" key="6">
    <source>
        <dbReference type="EMBL" id="MBE8712120.1"/>
    </source>
</evidence>
<dbReference type="SUPFAM" id="SSF103473">
    <property type="entry name" value="MFS general substrate transporter"/>
    <property type="match status" value="1"/>
</dbReference>
<dbReference type="PROSITE" id="PS50850">
    <property type="entry name" value="MFS"/>
    <property type="match status" value="1"/>
</dbReference>
<feature type="transmembrane region" description="Helical" evidence="4">
    <location>
        <begin position="77"/>
        <end position="94"/>
    </location>
</feature>
<sequence length="393" mass="42984">MLNQPLSKSVLWIMTISTGLIVANNYYNQPLLGLMAKDFNVQESMVSKIAVLTQMGYAFGLLFIIPLGDMVLRKRLILVDLVLVIVALLGMAKAPTLNWLFVMSFLVGFTSVIPQIFVPMAAELSSPETRAKNIGLVMSGLLFGVLLSRVVSGFIGDVFGWRDMYYLAAGVMVCIWVLVYFTIPEVKPNFKGSYRELMKSVFTLARTQPVLQLAAFRGAMGFAAMSAVFTTLVFHLEEPPFYAGSSVAGSFGVIGAVGALAAAFVGKLTFRFTTYKLILYALLILLSSWVFIYFGGYSYIGLIIGIILVDLGLQASHILNQTDYFALNIGANNRLNTVYMFCYFVGGSIGTLSAAYSWEHYGWTGVCAVGAGFSLMAILAHVLFSKRIRTTAN</sequence>
<evidence type="ECO:0000259" key="5">
    <source>
        <dbReference type="PROSITE" id="PS50850"/>
    </source>
</evidence>
<reference evidence="6" key="1">
    <citation type="submission" date="2018-02" db="EMBL/GenBank/DDBJ databases">
        <authorList>
            <person name="Vasarhelyi B.M."/>
            <person name="Deshmukh S."/>
            <person name="Balint B."/>
            <person name="Kukolya J."/>
        </authorList>
    </citation>
    <scope>NUCLEOTIDE SEQUENCE</scope>
    <source>
        <strain evidence="6">KB22</strain>
    </source>
</reference>